<evidence type="ECO:0000313" key="14">
    <source>
        <dbReference type="Proteomes" id="UP001162131"/>
    </source>
</evidence>
<dbReference type="GO" id="GO:0006829">
    <property type="term" value="P:zinc ion transport"/>
    <property type="evidence" value="ECO:0007669"/>
    <property type="project" value="TreeGrafter"/>
</dbReference>
<comment type="subunit">
    <text evidence="9">Heterodimer with SLC30A5; form a functional zinc ion transmembrane transporter.</text>
</comment>
<evidence type="ECO:0000256" key="10">
    <source>
        <dbReference type="ARBA" id="ARBA00045455"/>
    </source>
</evidence>
<keyword evidence="5 11" id="KW-1133">Transmembrane helix</keyword>
<protein>
    <recommendedName>
        <fullName evidence="12">Cation efflux protein transmembrane domain-containing protein</fullName>
    </recommendedName>
</protein>
<keyword evidence="8 11" id="KW-0472">Membrane</keyword>
<dbReference type="PANTHER" id="PTHR46531:SF1">
    <property type="entry name" value="ZINC TRANSPORTER 6"/>
    <property type="match status" value="1"/>
</dbReference>
<dbReference type="Pfam" id="PF01545">
    <property type="entry name" value="Cation_efflux"/>
    <property type="match status" value="1"/>
</dbReference>
<feature type="transmembrane region" description="Helical" evidence="11">
    <location>
        <begin position="39"/>
        <end position="62"/>
    </location>
</feature>
<evidence type="ECO:0000256" key="1">
    <source>
        <dbReference type="ARBA" id="ARBA00004166"/>
    </source>
</evidence>
<feature type="transmembrane region" description="Helical" evidence="11">
    <location>
        <begin position="180"/>
        <end position="205"/>
    </location>
</feature>
<evidence type="ECO:0000256" key="4">
    <source>
        <dbReference type="ARBA" id="ARBA00022833"/>
    </source>
</evidence>
<dbReference type="InterPro" id="IPR027469">
    <property type="entry name" value="Cation_efflux_TMD_sf"/>
</dbReference>
<evidence type="ECO:0000256" key="2">
    <source>
        <dbReference type="ARBA" id="ARBA00022448"/>
    </source>
</evidence>
<evidence type="ECO:0000256" key="3">
    <source>
        <dbReference type="ARBA" id="ARBA00022692"/>
    </source>
</evidence>
<evidence type="ECO:0000256" key="7">
    <source>
        <dbReference type="ARBA" id="ARBA00023065"/>
    </source>
</evidence>
<dbReference type="AlphaFoldDB" id="A0AAU9IJL3"/>
<name>A0AAU9IJL3_9CILI</name>
<keyword evidence="6" id="KW-0333">Golgi apparatus</keyword>
<accession>A0AAU9IJL3</accession>
<feature type="transmembrane region" description="Helical" evidence="11">
    <location>
        <begin position="211"/>
        <end position="232"/>
    </location>
</feature>
<evidence type="ECO:0000256" key="9">
    <source>
        <dbReference type="ARBA" id="ARBA00038600"/>
    </source>
</evidence>
<gene>
    <name evidence="13" type="ORF">BSTOLATCC_MIC3599</name>
</gene>
<reference evidence="13" key="1">
    <citation type="submission" date="2021-09" db="EMBL/GenBank/DDBJ databases">
        <authorList>
            <consortium name="AG Swart"/>
            <person name="Singh M."/>
            <person name="Singh A."/>
            <person name="Seah K."/>
            <person name="Emmerich C."/>
        </authorList>
    </citation>
    <scope>NUCLEOTIDE SEQUENCE</scope>
    <source>
        <strain evidence="13">ATCC30299</strain>
    </source>
</reference>
<dbReference type="GO" id="GO:0008324">
    <property type="term" value="F:monoatomic cation transmembrane transporter activity"/>
    <property type="evidence" value="ECO:0007669"/>
    <property type="project" value="InterPro"/>
</dbReference>
<organism evidence="13 14">
    <name type="scientific">Blepharisma stoltei</name>
    <dbReference type="NCBI Taxonomy" id="1481888"/>
    <lineage>
        <taxon>Eukaryota</taxon>
        <taxon>Sar</taxon>
        <taxon>Alveolata</taxon>
        <taxon>Ciliophora</taxon>
        <taxon>Postciliodesmatophora</taxon>
        <taxon>Heterotrichea</taxon>
        <taxon>Heterotrichida</taxon>
        <taxon>Blepharismidae</taxon>
        <taxon>Blepharisma</taxon>
    </lineage>
</organism>
<dbReference type="Proteomes" id="UP001162131">
    <property type="component" value="Unassembled WGS sequence"/>
</dbReference>
<keyword evidence="7" id="KW-0406">Ion transport</keyword>
<dbReference type="SUPFAM" id="SSF161111">
    <property type="entry name" value="Cation efflux protein transmembrane domain-like"/>
    <property type="match status" value="1"/>
</dbReference>
<evidence type="ECO:0000259" key="12">
    <source>
        <dbReference type="Pfam" id="PF01545"/>
    </source>
</evidence>
<comment type="subcellular location">
    <subcellularLocation>
        <location evidence="1">Golgi apparatus</location>
        <location evidence="1">trans-Golgi network membrane</location>
        <topology evidence="1">Multi-pass membrane protein</topology>
    </subcellularLocation>
</comment>
<dbReference type="GO" id="GO:0016020">
    <property type="term" value="C:membrane"/>
    <property type="evidence" value="ECO:0007669"/>
    <property type="project" value="InterPro"/>
</dbReference>
<feature type="transmembrane region" description="Helical" evidence="11">
    <location>
        <begin position="150"/>
        <end position="168"/>
    </location>
</feature>
<dbReference type="GO" id="GO:0005794">
    <property type="term" value="C:Golgi apparatus"/>
    <property type="evidence" value="ECO:0007669"/>
    <property type="project" value="UniProtKB-SubCell"/>
</dbReference>
<sequence length="332" mass="37332">MTEHTDHHHHHNHAHGQSLSLTWTFGYAIKGWSIAEGKFLICFILLLITSCFFEIASGIILAESFLISEGFRSGFDTLCVYVALVGLSFDINNPNPDKKYAFGYGRTQIVTAFGNAIFTLFTNLFALLEAVHHLYGGHAENHMLFGKELLIFKILIEILIYFGLIKSIRKDEKCSTFSDNLGIIAIKCLGFIITESLILVDSYILYDDIGIPLYTFVPILNILWIVVCMCLLRPYVARNGKILLLSAPSGNMRTEIEKKLREISILEGVVSIKSEKFWMVTSSTLAGSVLISVERNANPQSIIMKSRDCLSKLIEYFTIELVVEDDSTVKNE</sequence>
<keyword evidence="2" id="KW-0813">Transport</keyword>
<keyword evidence="3 11" id="KW-0812">Transmembrane</keyword>
<keyword evidence="14" id="KW-1185">Reference proteome</keyword>
<dbReference type="InterPro" id="IPR058533">
    <property type="entry name" value="Cation_efflux_TM"/>
</dbReference>
<evidence type="ECO:0000256" key="6">
    <source>
        <dbReference type="ARBA" id="ARBA00023034"/>
    </source>
</evidence>
<feature type="transmembrane region" description="Helical" evidence="11">
    <location>
        <begin position="74"/>
        <end position="91"/>
    </location>
</feature>
<feature type="transmembrane region" description="Helical" evidence="11">
    <location>
        <begin position="112"/>
        <end position="130"/>
    </location>
</feature>
<evidence type="ECO:0000256" key="11">
    <source>
        <dbReference type="SAM" id="Phobius"/>
    </source>
</evidence>
<dbReference type="PANTHER" id="PTHR46531">
    <property type="entry name" value="ZINC TRANSPORTER 6"/>
    <property type="match status" value="1"/>
</dbReference>
<comment type="caution">
    <text evidence="13">The sequence shown here is derived from an EMBL/GenBank/DDBJ whole genome shotgun (WGS) entry which is preliminary data.</text>
</comment>
<dbReference type="EMBL" id="CAJZBQ010000004">
    <property type="protein sequence ID" value="CAG9311309.1"/>
    <property type="molecule type" value="Genomic_DNA"/>
</dbReference>
<comment type="function">
    <text evidence="10">Has probably no intrinsic transporter activity but together with SLC30A5 forms a functional zinc ion:proton antiporter heterodimer, mediating zinc entry into the lumen of organelles along the secretory pathway. As part of that zinc ion:proton antiporter, contributes to zinc ion homeostasis within the early secretory pathway and regulates the activation and folding of enzymes like alkaline phosphatases and enzymes involved in phosphatidylinositol glycan anchor biosynthesis.</text>
</comment>
<keyword evidence="4" id="KW-0862">Zinc</keyword>
<evidence type="ECO:0000256" key="5">
    <source>
        <dbReference type="ARBA" id="ARBA00022989"/>
    </source>
</evidence>
<dbReference type="InterPro" id="IPR052005">
    <property type="entry name" value="CDF_SLC30A"/>
</dbReference>
<proteinExistence type="predicted"/>
<evidence type="ECO:0000256" key="8">
    <source>
        <dbReference type="ARBA" id="ARBA00023136"/>
    </source>
</evidence>
<dbReference type="Gene3D" id="1.20.1510.10">
    <property type="entry name" value="Cation efflux protein transmembrane domain"/>
    <property type="match status" value="1"/>
</dbReference>
<evidence type="ECO:0000313" key="13">
    <source>
        <dbReference type="EMBL" id="CAG9311309.1"/>
    </source>
</evidence>
<feature type="domain" description="Cation efflux protein transmembrane" evidence="12">
    <location>
        <begin position="41"/>
        <end position="244"/>
    </location>
</feature>